<reference evidence="3 4" key="1">
    <citation type="submission" date="2011-10" db="EMBL/GenBank/DDBJ databases">
        <authorList>
            <person name="Genoscope - CEA"/>
        </authorList>
    </citation>
    <scope>NUCLEOTIDE SEQUENCE [LARGE SCALE GENOMIC DNA]</scope>
    <source>
        <strain evidence="3 4">RCC 1105</strain>
    </source>
</reference>
<sequence>MSENESSRSDNKNSTNKEGDEKEKLRELVRAVKHAKRERFFKGVVVPFWWFLKVLVLFFSLVFLQNDEAKKVEALQQKYSPIEDRNIREASGLVKSKLNSKSPAGKVFWTHNDSGDRARVFAIRVPEKDDDAKSSKKTRVVAEVTILNAGNRDWEDLALWQDHKTNQQKLCAGDIGSYRGEVVIYCFPEPKLSEMSETYSNVSKPPSKEYLKVPFTEKIRLRYPSNEKHDAETLLVDPHTSQFLIVTKKSNNKGALYVSEPIDALSQNSKGSNELKFVRTIKLYGTSSGATGGDISWSGKKIVLKSYGRYVYEYTRQQFFDPKRDPNVRGLGEYDPSEALALENDAPDENEIWTLNEGSGSSLRRYRLR</sequence>
<evidence type="ECO:0000256" key="1">
    <source>
        <dbReference type="SAM" id="MobiDB-lite"/>
    </source>
</evidence>
<gene>
    <name evidence="3" type="ordered locus">Bathy14g00410</name>
</gene>
<dbReference type="Proteomes" id="UP000198341">
    <property type="component" value="Chromosome 14"/>
</dbReference>
<proteinExistence type="predicted"/>
<dbReference type="KEGG" id="bpg:Bathy14g00410"/>
<keyword evidence="2" id="KW-0472">Membrane</keyword>
<evidence type="ECO:0000313" key="3">
    <source>
        <dbReference type="EMBL" id="CCO19654.1"/>
    </source>
</evidence>
<dbReference type="RefSeq" id="XP_007509197.1">
    <property type="nucleotide sequence ID" value="XM_007509135.1"/>
</dbReference>
<dbReference type="AlphaFoldDB" id="K8ENW1"/>
<evidence type="ECO:0000256" key="2">
    <source>
        <dbReference type="SAM" id="Phobius"/>
    </source>
</evidence>
<organism evidence="3 4">
    <name type="scientific">Bathycoccus prasinos</name>
    <dbReference type="NCBI Taxonomy" id="41875"/>
    <lineage>
        <taxon>Eukaryota</taxon>
        <taxon>Viridiplantae</taxon>
        <taxon>Chlorophyta</taxon>
        <taxon>Mamiellophyceae</taxon>
        <taxon>Mamiellales</taxon>
        <taxon>Bathycoccaceae</taxon>
        <taxon>Bathycoccus</taxon>
    </lineage>
</organism>
<dbReference type="EMBL" id="FO082265">
    <property type="protein sequence ID" value="CCO19654.1"/>
    <property type="molecule type" value="Genomic_DNA"/>
</dbReference>
<evidence type="ECO:0000313" key="4">
    <source>
        <dbReference type="Proteomes" id="UP000198341"/>
    </source>
</evidence>
<keyword evidence="4" id="KW-1185">Reference proteome</keyword>
<name>K8ENW1_9CHLO</name>
<keyword evidence="2" id="KW-0812">Transmembrane</keyword>
<keyword evidence="2" id="KW-1133">Transmembrane helix</keyword>
<dbReference type="GeneID" id="19011761"/>
<feature type="transmembrane region" description="Helical" evidence="2">
    <location>
        <begin position="40"/>
        <end position="64"/>
    </location>
</feature>
<protein>
    <submittedName>
        <fullName evidence="3">PE-PGRS family protein</fullName>
    </submittedName>
</protein>
<accession>K8ENW1</accession>
<feature type="region of interest" description="Disordered" evidence="1">
    <location>
        <begin position="1"/>
        <end position="23"/>
    </location>
</feature>
<dbReference type="OrthoDB" id="6139572at2759"/>